<feature type="signal peptide" evidence="1">
    <location>
        <begin position="1"/>
        <end position="38"/>
    </location>
</feature>
<accession>A0A1H6UIZ0</accession>
<dbReference type="InterPro" id="IPR029045">
    <property type="entry name" value="ClpP/crotonase-like_dom_sf"/>
</dbReference>
<dbReference type="AlphaFoldDB" id="A0A1H6UIZ0"/>
<name>A0A1H6UIZ0_9GAMM</name>
<evidence type="ECO:0000313" key="2">
    <source>
        <dbReference type="EMBL" id="SEI88180.1"/>
    </source>
</evidence>
<proteinExistence type="predicted"/>
<organism evidence="2 3">
    <name type="scientific">Frateuria terrea</name>
    <dbReference type="NCBI Taxonomy" id="529704"/>
    <lineage>
        <taxon>Bacteria</taxon>
        <taxon>Pseudomonadati</taxon>
        <taxon>Pseudomonadota</taxon>
        <taxon>Gammaproteobacteria</taxon>
        <taxon>Lysobacterales</taxon>
        <taxon>Rhodanobacteraceae</taxon>
        <taxon>Frateuria</taxon>
    </lineage>
</organism>
<keyword evidence="1" id="KW-0732">Signal</keyword>
<protein>
    <submittedName>
        <fullName evidence="2">Peptidase family S41</fullName>
    </submittedName>
</protein>
<dbReference type="Proteomes" id="UP000199420">
    <property type="component" value="Unassembled WGS sequence"/>
</dbReference>
<dbReference type="EMBL" id="FNYC01000003">
    <property type="protein sequence ID" value="SEI88180.1"/>
    <property type="molecule type" value="Genomic_DNA"/>
</dbReference>
<gene>
    <name evidence="2" type="ORF">SAMN04487997_1916</name>
</gene>
<sequence length="454" mass="50250">MATRNVPMSISSPACVPRTRATLASLLALLFAAGSLLAHDAAAAAPTPITAQWRADLRYLATELPKRHVAPFWRLSRQQFEREVTDLDRRLPALDPDQIFVGMDRIENAIGDGHTYIRIPKDAPTFPLRFFRFGTDYRLIAAPPGSAPAAMLGARLVKVGDTPIAEAQRQLLSLTPAGETQPLRDVRATNLLVNGLILHGLRLITDRAVARYTLQADDGTRREIRLPAGPAPTTWHELPAAPPLSLQHPDLALACTELPAQQAMYCNFRSYRTLATDAPRMLAQIDRAHPQRLIVDFRRNDGGDFCLGLKYLVDPIRARPAINQDGHLFVLIGPRSFSAAMANAVHFRQLTHAILVGDPIGEKPNSYQEAREMVLPHSKWVARYSTRLYRFTAGAENLIRPDVAIPTPWQDYRAGKDPPLDWTLNVPIDAHLKPRAWPGLGKTPAGSEICEGDY</sequence>
<reference evidence="2 3" key="1">
    <citation type="submission" date="2016-10" db="EMBL/GenBank/DDBJ databases">
        <authorList>
            <person name="de Groot N.N."/>
        </authorList>
    </citation>
    <scope>NUCLEOTIDE SEQUENCE [LARGE SCALE GENOMIC DNA]</scope>
    <source>
        <strain evidence="2 3">DSM 26515</strain>
    </source>
</reference>
<dbReference type="SUPFAM" id="SSF52096">
    <property type="entry name" value="ClpP/crotonase"/>
    <property type="match status" value="1"/>
</dbReference>
<evidence type="ECO:0000313" key="3">
    <source>
        <dbReference type="Proteomes" id="UP000199420"/>
    </source>
</evidence>
<keyword evidence="3" id="KW-1185">Reference proteome</keyword>
<dbReference type="Gene3D" id="3.90.226.10">
    <property type="entry name" value="2-enoyl-CoA Hydratase, Chain A, domain 1"/>
    <property type="match status" value="1"/>
</dbReference>
<feature type="chain" id="PRO_5011702931" evidence="1">
    <location>
        <begin position="39"/>
        <end position="454"/>
    </location>
</feature>
<dbReference type="STRING" id="529704.SAMN02927913_1808"/>
<evidence type="ECO:0000256" key="1">
    <source>
        <dbReference type="SAM" id="SignalP"/>
    </source>
</evidence>
<dbReference type="OrthoDB" id="9799367at2"/>